<feature type="region of interest" description="Disordered" evidence="1">
    <location>
        <begin position="507"/>
        <end position="542"/>
    </location>
</feature>
<evidence type="ECO:0000256" key="1">
    <source>
        <dbReference type="SAM" id="MobiDB-lite"/>
    </source>
</evidence>
<accession>A0AAV5G4G0</accession>
<organism evidence="2 3">
    <name type="scientific">Rhodotorula paludigena</name>
    <dbReference type="NCBI Taxonomy" id="86838"/>
    <lineage>
        <taxon>Eukaryota</taxon>
        <taxon>Fungi</taxon>
        <taxon>Dikarya</taxon>
        <taxon>Basidiomycota</taxon>
        <taxon>Pucciniomycotina</taxon>
        <taxon>Microbotryomycetes</taxon>
        <taxon>Sporidiobolales</taxon>
        <taxon>Sporidiobolaceae</taxon>
        <taxon>Rhodotorula</taxon>
    </lineage>
</organism>
<reference evidence="2 3" key="1">
    <citation type="submission" date="2021-12" db="EMBL/GenBank/DDBJ databases">
        <title>High titer production of polyol ester of fatty acids by Rhodotorula paludigena BS15 towards product separation-free biomass refinery.</title>
        <authorList>
            <person name="Mano J."/>
            <person name="Ono H."/>
            <person name="Tanaka T."/>
            <person name="Naito K."/>
            <person name="Sushida H."/>
            <person name="Ike M."/>
            <person name="Tokuyasu K."/>
            <person name="Kitaoka M."/>
        </authorList>
    </citation>
    <scope>NUCLEOTIDE SEQUENCE [LARGE SCALE GENOMIC DNA]</scope>
    <source>
        <strain evidence="2 3">BS15</strain>
    </source>
</reference>
<name>A0AAV5G4G0_9BASI</name>
<feature type="region of interest" description="Disordered" evidence="1">
    <location>
        <begin position="228"/>
        <end position="268"/>
    </location>
</feature>
<feature type="compositionally biased region" description="Low complexity" evidence="1">
    <location>
        <begin position="333"/>
        <end position="342"/>
    </location>
</feature>
<proteinExistence type="predicted"/>
<evidence type="ECO:0000313" key="2">
    <source>
        <dbReference type="EMBL" id="GJN87306.1"/>
    </source>
</evidence>
<feature type="compositionally biased region" description="Low complexity" evidence="1">
    <location>
        <begin position="228"/>
        <end position="246"/>
    </location>
</feature>
<gene>
    <name evidence="2" type="ORF">Rhopal_000254-T1</name>
</gene>
<feature type="region of interest" description="Disordered" evidence="1">
    <location>
        <begin position="311"/>
        <end position="365"/>
    </location>
</feature>
<dbReference type="Proteomes" id="UP001342314">
    <property type="component" value="Unassembled WGS sequence"/>
</dbReference>
<feature type="region of interest" description="Disordered" evidence="1">
    <location>
        <begin position="395"/>
        <end position="431"/>
    </location>
</feature>
<dbReference type="EMBL" id="BQKY01000001">
    <property type="protein sequence ID" value="GJN87306.1"/>
    <property type="molecule type" value="Genomic_DNA"/>
</dbReference>
<keyword evidence="3" id="KW-1185">Reference proteome</keyword>
<evidence type="ECO:0000313" key="3">
    <source>
        <dbReference type="Proteomes" id="UP001342314"/>
    </source>
</evidence>
<comment type="caution">
    <text evidence="2">The sequence shown here is derived from an EMBL/GenBank/DDBJ whole genome shotgun (WGS) entry which is preliminary data.</text>
</comment>
<dbReference type="AlphaFoldDB" id="A0AAV5G4G0"/>
<evidence type="ECO:0008006" key="4">
    <source>
        <dbReference type="Google" id="ProtNLM"/>
    </source>
</evidence>
<protein>
    <recommendedName>
        <fullName evidence="4">Proteophosphoglycan ppg4</fullName>
    </recommendedName>
</protein>
<sequence length="614" mass="63312">MASPAAADAVEDPAAVQEAGAPPYTGAALHSDVRIDAETGIPSIGTRTALPPEPMTASFRLERIAMFTQGGKECAEDCTADSYYDLVVSDEGLSVTAAPAREKAFSAKLALAIDRFEVEEGSTVCFCVAVAAPGHPDTVLLFHIDTKHVSGFDPAQLELAKALVRPWQQRYPELKADIPTTRALAIPPPGISLAYRAPVPPGYNPRDPSTWVAPFLREPATVRVTADHTGAASTSASGAPAGSPSRPSKRTRKSSSAPLDPVVKAESPHPEVAIDPALLAYEAAFASGEPVYSETGRQKRRATLKKPAVLEAVGEPSTEEEADKARKGKKKAAAASAAASAGSRKRRSGAAAARSAETHNAASTSDAIPAATSLNFAASALVDVPSVASVPPNPAPYASTSSSSSASYTQSTPSTYHVSQRAHPLPSNYSSSPFAPHPFSTFRTPSAHPFDPYPAATAGSPAPSIEDLVRLGQYAAKLGDVCTALHAQVGALRGEMDALKLRVGVDDGGASEQEEGGAVEASGMRTRGKARGKSGSTSAQQTSLVERLAECERLLGVGAALAPPAAAPGGRSEGGGFEAMPAGERAQFVQRVEAFMYAFQRAQPQGAESGSAAG</sequence>
<feature type="compositionally biased region" description="Low complexity" evidence="1">
    <location>
        <begin position="395"/>
        <end position="416"/>
    </location>
</feature>